<comment type="caution">
    <text evidence="2">The sequence shown here is derived from an EMBL/GenBank/DDBJ whole genome shotgun (WGS) entry which is preliminary data.</text>
</comment>
<evidence type="ECO:0000256" key="1">
    <source>
        <dbReference type="SAM" id="MobiDB-lite"/>
    </source>
</evidence>
<dbReference type="RefSeq" id="WP_127702957.1">
    <property type="nucleotide sequence ID" value="NZ_SACK01000001.1"/>
</dbReference>
<name>A0A437MY37_9SPHI</name>
<proteinExistence type="predicted"/>
<feature type="region of interest" description="Disordered" evidence="1">
    <location>
        <begin position="59"/>
        <end position="116"/>
    </location>
</feature>
<dbReference type="AlphaFoldDB" id="A0A437MY37"/>
<dbReference type="Proteomes" id="UP000282759">
    <property type="component" value="Unassembled WGS sequence"/>
</dbReference>
<reference evidence="2 3" key="1">
    <citation type="submission" date="2019-01" db="EMBL/GenBank/DDBJ databases">
        <authorList>
            <person name="Chen W.-M."/>
        </authorList>
    </citation>
    <scope>NUCLEOTIDE SEQUENCE [LARGE SCALE GENOMIC DNA]</scope>
    <source>
        <strain evidence="2 3">YBJ-36</strain>
    </source>
</reference>
<organism evidence="2 3">
    <name type="scientific">Mucilaginibacter limnophilus</name>
    <dbReference type="NCBI Taxonomy" id="1932778"/>
    <lineage>
        <taxon>Bacteria</taxon>
        <taxon>Pseudomonadati</taxon>
        <taxon>Bacteroidota</taxon>
        <taxon>Sphingobacteriia</taxon>
        <taxon>Sphingobacteriales</taxon>
        <taxon>Sphingobacteriaceae</taxon>
        <taxon>Mucilaginibacter</taxon>
    </lineage>
</organism>
<evidence type="ECO:0000313" key="3">
    <source>
        <dbReference type="Proteomes" id="UP000282759"/>
    </source>
</evidence>
<sequence length="116" mass="12423">MKQVKPKSSIKLLRESIKNDVVAKLKEATAALGQNSKKLDKKIEKESGQLAKKIAKAIKPAKSNENTSVETKAEKTPVKTKKITKAEKSAAKNGTAIADKAEPVNMAPASAKAKKK</sequence>
<dbReference type="EMBL" id="SACK01000001">
    <property type="protein sequence ID" value="RVU02590.1"/>
    <property type="molecule type" value="Genomic_DNA"/>
</dbReference>
<evidence type="ECO:0000313" key="2">
    <source>
        <dbReference type="EMBL" id="RVU02590.1"/>
    </source>
</evidence>
<keyword evidence="3" id="KW-1185">Reference proteome</keyword>
<gene>
    <name evidence="2" type="ORF">EOD41_01220</name>
</gene>
<protein>
    <submittedName>
        <fullName evidence="2">Uncharacterized protein</fullName>
    </submittedName>
</protein>
<accession>A0A437MY37</accession>